<feature type="transmembrane region" description="Helical" evidence="1">
    <location>
        <begin position="58"/>
        <end position="77"/>
    </location>
</feature>
<accession>A0A2D2B4C0</accession>
<keyword evidence="1" id="KW-0472">Membrane</keyword>
<evidence type="ECO:0000313" key="2">
    <source>
        <dbReference type="EMBL" id="ATQ45109.1"/>
    </source>
</evidence>
<evidence type="ECO:0000313" key="3">
    <source>
        <dbReference type="Proteomes" id="UP000228945"/>
    </source>
</evidence>
<evidence type="ECO:0000256" key="1">
    <source>
        <dbReference type="SAM" id="Phobius"/>
    </source>
</evidence>
<keyword evidence="1" id="KW-0812">Transmembrane</keyword>
<dbReference type="AlphaFoldDB" id="A0A2D2B4C0"/>
<dbReference type="Proteomes" id="UP000228945">
    <property type="component" value="Chromosome"/>
</dbReference>
<keyword evidence="3" id="KW-1185">Reference proteome</keyword>
<organism evidence="2 3">
    <name type="scientific">Caulobacter mirabilis</name>
    <dbReference type="NCBI Taxonomy" id="69666"/>
    <lineage>
        <taxon>Bacteria</taxon>
        <taxon>Pseudomonadati</taxon>
        <taxon>Pseudomonadota</taxon>
        <taxon>Alphaproteobacteria</taxon>
        <taxon>Caulobacterales</taxon>
        <taxon>Caulobacteraceae</taxon>
        <taxon>Caulobacter</taxon>
    </lineage>
</organism>
<feature type="transmembrane region" description="Helical" evidence="1">
    <location>
        <begin position="89"/>
        <end position="108"/>
    </location>
</feature>
<keyword evidence="1" id="KW-1133">Transmembrane helix</keyword>
<sequence length="120" mass="12205">MGGYVLARPDEALQRAGLAPAEDNRAALAGVRGFGGLLVLAHGGTAALLGYYPSVGASMALALALAWAGAAVGRAASTAIDRRVDGASIQALPFEVLMGLTLSLPFWAGRQFDPSPAVWV</sequence>
<gene>
    <name evidence="2" type="ORF">CSW64_18740</name>
</gene>
<protein>
    <submittedName>
        <fullName evidence="2">DUF4345 domain-containing protein</fullName>
    </submittedName>
</protein>
<proteinExistence type="predicted"/>
<name>A0A2D2B4C0_9CAUL</name>
<dbReference type="EMBL" id="CP024201">
    <property type="protein sequence ID" value="ATQ45109.1"/>
    <property type="molecule type" value="Genomic_DNA"/>
</dbReference>
<dbReference type="KEGG" id="cmb:CSW64_18740"/>
<reference evidence="2 3" key="1">
    <citation type="submission" date="2017-10" db="EMBL/GenBank/DDBJ databases">
        <title>Genome sequence of Caulobacter mirabilis FWC38.</title>
        <authorList>
            <person name="Fiebig A."/>
            <person name="Crosson S."/>
        </authorList>
    </citation>
    <scope>NUCLEOTIDE SEQUENCE [LARGE SCALE GENOMIC DNA]</scope>
    <source>
        <strain evidence="2 3">FWC 38</strain>
    </source>
</reference>
<dbReference type="OrthoDB" id="7188785at2"/>